<dbReference type="InterPro" id="IPR002634">
    <property type="entry name" value="BolA"/>
</dbReference>
<dbReference type="PIRSF" id="PIRSF003113">
    <property type="entry name" value="BolA"/>
    <property type="match status" value="1"/>
</dbReference>
<evidence type="ECO:0000256" key="1">
    <source>
        <dbReference type="RuleBase" id="RU003860"/>
    </source>
</evidence>
<dbReference type="Pfam" id="PF01722">
    <property type="entry name" value="BolA"/>
    <property type="match status" value="1"/>
</dbReference>
<name>A0AAT9GA31_9RICK</name>
<evidence type="ECO:0000313" key="2">
    <source>
        <dbReference type="EMBL" id="BFD46614.1"/>
    </source>
</evidence>
<dbReference type="EMBL" id="AP029170">
    <property type="protein sequence ID" value="BFD46614.1"/>
    <property type="molecule type" value="Genomic_DNA"/>
</dbReference>
<dbReference type="AlphaFoldDB" id="A0AAT9GA31"/>
<reference evidence="2" key="1">
    <citation type="submission" date="2024-01" db="EMBL/GenBank/DDBJ databases">
        <title>Sequencing the genomes of a sandfly, Sergentomyia squamirostris, and its two endosymbionts.</title>
        <authorList>
            <person name="Itokawa K."/>
            <person name="Sanjoba C."/>
        </authorList>
    </citation>
    <scope>NUCLEOTIDE SEQUENCE</scope>
    <source>
        <strain evidence="2">RiSSQ</strain>
    </source>
</reference>
<dbReference type="Gene3D" id="3.30.300.90">
    <property type="entry name" value="BolA-like"/>
    <property type="match status" value="1"/>
</dbReference>
<comment type="similarity">
    <text evidence="1">Belongs to the BolA/IbaG family.</text>
</comment>
<sequence>MAISIKELEEIIRYSFPNAKIKIVDLAGDQDHYSLEIQDDAFLGISLINQHKMVKKALAEILNNNKLHAITIKTTSSPLNIVK</sequence>
<organism evidence="2">
    <name type="scientific">Candidatus Tisiphia endosymbiont of Sergentomyia squamirostris</name>
    <dbReference type="NCBI Taxonomy" id="3113639"/>
    <lineage>
        <taxon>Bacteria</taxon>
        <taxon>Pseudomonadati</taxon>
        <taxon>Pseudomonadota</taxon>
        <taxon>Alphaproteobacteria</taxon>
        <taxon>Rickettsiales</taxon>
        <taxon>Rickettsiaceae</taxon>
        <taxon>Rickettsieae</taxon>
        <taxon>Candidatus Tisiphia</taxon>
    </lineage>
</organism>
<protein>
    <submittedName>
        <fullName evidence="2">BolA family transcriptional regulator</fullName>
    </submittedName>
</protein>
<gene>
    <name evidence="2" type="ORF">DMENIID0002_12600</name>
</gene>
<dbReference type="InterPro" id="IPR036065">
    <property type="entry name" value="BolA-like_sf"/>
</dbReference>
<accession>A0AAT9GA31</accession>
<proteinExistence type="inferred from homology"/>
<dbReference type="SUPFAM" id="SSF82657">
    <property type="entry name" value="BolA-like"/>
    <property type="match status" value="1"/>
</dbReference>